<name>A0A6G0XGJ4_9STRA</name>
<dbReference type="EMBL" id="VJMJ01000064">
    <property type="protein sequence ID" value="KAF0739424.1"/>
    <property type="molecule type" value="Genomic_DNA"/>
</dbReference>
<reference evidence="2 3" key="1">
    <citation type="submission" date="2019-07" db="EMBL/GenBank/DDBJ databases">
        <title>Genomics analysis of Aphanomyces spp. identifies a new class of oomycete effector associated with host adaptation.</title>
        <authorList>
            <person name="Gaulin E."/>
        </authorList>
    </citation>
    <scope>NUCLEOTIDE SEQUENCE [LARGE SCALE GENOMIC DNA]</scope>
    <source>
        <strain evidence="2 3">ATCC 201684</strain>
    </source>
</reference>
<dbReference type="OrthoDB" id="158896at2759"/>
<proteinExistence type="predicted"/>
<dbReference type="AlphaFoldDB" id="A0A6G0XGJ4"/>
<evidence type="ECO:0000256" key="1">
    <source>
        <dbReference type="SAM" id="MobiDB-lite"/>
    </source>
</evidence>
<comment type="caution">
    <text evidence="2">The sequence shown here is derived from an EMBL/GenBank/DDBJ whole genome shotgun (WGS) entry which is preliminary data.</text>
</comment>
<organism evidence="2 3">
    <name type="scientific">Aphanomyces euteiches</name>
    <dbReference type="NCBI Taxonomy" id="100861"/>
    <lineage>
        <taxon>Eukaryota</taxon>
        <taxon>Sar</taxon>
        <taxon>Stramenopiles</taxon>
        <taxon>Oomycota</taxon>
        <taxon>Saprolegniomycetes</taxon>
        <taxon>Saprolegniales</taxon>
        <taxon>Verrucalvaceae</taxon>
        <taxon>Aphanomyces</taxon>
    </lineage>
</organism>
<evidence type="ECO:0000313" key="2">
    <source>
        <dbReference type="EMBL" id="KAF0739424.1"/>
    </source>
</evidence>
<keyword evidence="3" id="KW-1185">Reference proteome</keyword>
<accession>A0A6G0XGJ4</accession>
<dbReference type="VEuPathDB" id="FungiDB:AeMF1_016867"/>
<dbReference type="Proteomes" id="UP000481153">
    <property type="component" value="Unassembled WGS sequence"/>
</dbReference>
<sequence>MSSSVTYEPASNNLTEDDCVRLYKIYSSSDKLPSACKDLLQRKKSGTTGYYGVAENHSLNVKGGHRGKRGDGESHASLQRRFTGPMSGYGKQ</sequence>
<protein>
    <submittedName>
        <fullName evidence="2">Uncharacterized protein</fullName>
    </submittedName>
</protein>
<evidence type="ECO:0000313" key="3">
    <source>
        <dbReference type="Proteomes" id="UP000481153"/>
    </source>
</evidence>
<gene>
    <name evidence="2" type="ORF">Ae201684_004990</name>
</gene>
<feature type="region of interest" description="Disordered" evidence="1">
    <location>
        <begin position="58"/>
        <end position="92"/>
    </location>
</feature>